<evidence type="ECO:0000256" key="9">
    <source>
        <dbReference type="ARBA" id="ARBA00022912"/>
    </source>
</evidence>
<evidence type="ECO:0000256" key="7">
    <source>
        <dbReference type="ARBA" id="ARBA00022490"/>
    </source>
</evidence>
<evidence type="ECO:0000256" key="1">
    <source>
        <dbReference type="ARBA" id="ARBA00003087"/>
    </source>
</evidence>
<name>A0A9D3BS98_NOTFU</name>
<organism evidence="14 15">
    <name type="scientific">Nothobranchius furzeri</name>
    <name type="common">Turquoise killifish</name>
    <dbReference type="NCBI Taxonomy" id="105023"/>
    <lineage>
        <taxon>Eukaryota</taxon>
        <taxon>Metazoa</taxon>
        <taxon>Chordata</taxon>
        <taxon>Craniata</taxon>
        <taxon>Vertebrata</taxon>
        <taxon>Euteleostomi</taxon>
        <taxon>Actinopterygii</taxon>
        <taxon>Neopterygii</taxon>
        <taxon>Teleostei</taxon>
        <taxon>Neoteleostei</taxon>
        <taxon>Acanthomorphata</taxon>
        <taxon>Ovalentaria</taxon>
        <taxon>Atherinomorphae</taxon>
        <taxon>Cyprinodontiformes</taxon>
        <taxon>Nothobranchiidae</taxon>
        <taxon>Nothobranchius</taxon>
    </lineage>
</organism>
<accession>A0A9D3BS98</accession>
<dbReference type="SUPFAM" id="SSF143724">
    <property type="entry name" value="PHP14-like"/>
    <property type="match status" value="1"/>
</dbReference>
<proteinExistence type="inferred from homology"/>
<feature type="non-terminal residue" evidence="14">
    <location>
        <position position="1"/>
    </location>
</feature>
<evidence type="ECO:0000256" key="13">
    <source>
        <dbReference type="ARBA" id="ARBA00049335"/>
    </source>
</evidence>
<evidence type="ECO:0000256" key="2">
    <source>
        <dbReference type="ARBA" id="ARBA00004496"/>
    </source>
</evidence>
<comment type="function">
    <text evidence="1">Exhibits phosphohistidine phosphatase activity.</text>
</comment>
<reference evidence="14" key="1">
    <citation type="submission" date="2020-03" db="EMBL/GenBank/DDBJ databases">
        <title>Intra-Species Differences in Population Size shape Life History and Genome Evolution.</title>
        <authorList>
            <person name="Willemsen D."/>
            <person name="Cui R."/>
            <person name="Valenzano D.R."/>
        </authorList>
    </citation>
    <scope>NUCLEOTIDE SEQUENCE</scope>
    <source>
        <strain evidence="14">GRZ</strain>
        <tissue evidence="14">Whole</tissue>
    </source>
</reference>
<dbReference type="AlphaFoldDB" id="A0A9D3BS98"/>
<comment type="similarity">
    <text evidence="3">Belongs to the janus family.</text>
</comment>
<gene>
    <name evidence="14" type="primary">phpt1</name>
    <name evidence="14" type="ORF">G4P62_002401</name>
</gene>
<evidence type="ECO:0000256" key="3">
    <source>
        <dbReference type="ARBA" id="ARBA00010971"/>
    </source>
</evidence>
<sequence>QRLTIKLHTVTLNEVIGVCGSLQTERHFKMTKMSFRHVCSGSVSAFLVADIYDKVSEELEKGGHLDCECIGGGRIKHDAQAKKIHVYGYSMGFGRANHAVATEKLQARYPDYEVTWANEGY</sequence>
<dbReference type="Gene3D" id="3.50.20.20">
    <property type="entry name" value="Janus/Ocnus"/>
    <property type="match status" value="1"/>
</dbReference>
<keyword evidence="9" id="KW-0904">Protein phosphatase</keyword>
<evidence type="ECO:0000313" key="15">
    <source>
        <dbReference type="Proteomes" id="UP000822369"/>
    </source>
</evidence>
<evidence type="ECO:0000256" key="8">
    <source>
        <dbReference type="ARBA" id="ARBA00022801"/>
    </source>
</evidence>
<protein>
    <recommendedName>
        <fullName evidence="6">14 kDa phosphohistidine phosphatase</fullName>
        <ecNumber evidence="5">3.9.1.3</ecNumber>
    </recommendedName>
    <alternativeName>
        <fullName evidence="11">Phosphohistidine phosphatase 1</fullName>
    </alternativeName>
    <alternativeName>
        <fullName evidence="10">Protein histidine phosphatase</fullName>
    </alternativeName>
</protein>
<dbReference type="Pfam" id="PF05005">
    <property type="entry name" value="Ocnus"/>
    <property type="match status" value="1"/>
</dbReference>
<dbReference type="GO" id="GO:0005829">
    <property type="term" value="C:cytosol"/>
    <property type="evidence" value="ECO:0007669"/>
    <property type="project" value="TreeGrafter"/>
</dbReference>
<evidence type="ECO:0000256" key="5">
    <source>
        <dbReference type="ARBA" id="ARBA00011945"/>
    </source>
</evidence>
<dbReference type="InterPro" id="IPR007702">
    <property type="entry name" value="Janus"/>
</dbReference>
<dbReference type="InterPro" id="IPR038596">
    <property type="entry name" value="Janus_sf"/>
</dbReference>
<dbReference type="EMBL" id="JAAVVJ010000008">
    <property type="protein sequence ID" value="KAF7217764.1"/>
    <property type="molecule type" value="Genomic_DNA"/>
</dbReference>
<evidence type="ECO:0000256" key="10">
    <source>
        <dbReference type="ARBA" id="ARBA00029952"/>
    </source>
</evidence>
<comment type="subcellular location">
    <subcellularLocation>
        <location evidence="2">Cytoplasm</location>
    </subcellularLocation>
</comment>
<comment type="catalytic activity">
    <reaction evidence="13">
        <text>N(tele)-phospho-L-histidyl-[protein] + H2O = L-histidyl-[protein] + phosphate</text>
        <dbReference type="Rhea" id="RHEA:47960"/>
        <dbReference type="Rhea" id="RHEA-COMP:9745"/>
        <dbReference type="Rhea" id="RHEA-COMP:10719"/>
        <dbReference type="ChEBI" id="CHEBI:15377"/>
        <dbReference type="ChEBI" id="CHEBI:29979"/>
        <dbReference type="ChEBI" id="CHEBI:43474"/>
        <dbReference type="ChEBI" id="CHEBI:83586"/>
        <dbReference type="EC" id="3.9.1.3"/>
    </reaction>
</comment>
<dbReference type="Proteomes" id="UP000822369">
    <property type="component" value="Chromosome 8"/>
</dbReference>
<evidence type="ECO:0000313" key="14">
    <source>
        <dbReference type="EMBL" id="KAF7217764.1"/>
    </source>
</evidence>
<keyword evidence="8" id="KW-0378">Hydrolase</keyword>
<evidence type="ECO:0000256" key="11">
    <source>
        <dbReference type="ARBA" id="ARBA00030831"/>
    </source>
</evidence>
<dbReference type="PANTHER" id="PTHR12258:SF10">
    <property type="entry name" value="14 KDA PHOSPHOHISTIDINE PHOSPHATASE"/>
    <property type="match status" value="1"/>
</dbReference>
<comment type="catalytic activity">
    <reaction evidence="12">
        <text>N(pros)-phospho-L-histidyl-[protein] + H2O = L-histidyl-[protein] + phosphate</text>
        <dbReference type="Rhea" id="RHEA:47964"/>
        <dbReference type="Rhea" id="RHEA-COMP:9745"/>
        <dbReference type="Rhea" id="RHEA-COMP:9746"/>
        <dbReference type="ChEBI" id="CHEBI:15377"/>
        <dbReference type="ChEBI" id="CHEBI:29979"/>
        <dbReference type="ChEBI" id="CHEBI:43474"/>
        <dbReference type="ChEBI" id="CHEBI:64837"/>
        <dbReference type="EC" id="3.9.1.3"/>
    </reaction>
</comment>
<evidence type="ECO:0000256" key="6">
    <source>
        <dbReference type="ARBA" id="ARBA00014497"/>
    </source>
</evidence>
<dbReference type="PANTHER" id="PTHR12258">
    <property type="entry name" value="JANUS-A/JANUS-B"/>
    <property type="match status" value="1"/>
</dbReference>
<dbReference type="EC" id="3.9.1.3" evidence="5"/>
<dbReference type="GO" id="GO:0101006">
    <property type="term" value="F:protein histidine phosphatase activity"/>
    <property type="evidence" value="ECO:0007669"/>
    <property type="project" value="UniProtKB-EC"/>
</dbReference>
<comment type="subunit">
    <text evidence="4">Monomer.</text>
</comment>
<keyword evidence="7" id="KW-0963">Cytoplasm</keyword>
<comment type="caution">
    <text evidence="14">The sequence shown here is derived from an EMBL/GenBank/DDBJ whole genome shotgun (WGS) entry which is preliminary data.</text>
</comment>
<evidence type="ECO:0000256" key="4">
    <source>
        <dbReference type="ARBA" id="ARBA00011245"/>
    </source>
</evidence>
<evidence type="ECO:0000256" key="12">
    <source>
        <dbReference type="ARBA" id="ARBA00049028"/>
    </source>
</evidence>